<feature type="region of interest" description="Disordered" evidence="1">
    <location>
        <begin position="901"/>
        <end position="978"/>
    </location>
</feature>
<sequence length="1044" mass="112622">MARPERGETGAYFLNESKIARRYTQIPKDQQDLLSRPEAWKLTGSPNIPAHLLKTVKSTYIRSSQKPTQATPLRTVPSQAPNGSSSGEEDDGSQIPWTPSPEAHKLPKERATAKEVPNIPAPPLSDGENADFLKSHEPCRSTPSKVVRDGASNSASGRGGSVIRHRFQSQPVDESDDTEEDNHDDDEISLPASQTVHELPLTRPSMEESPKMPTPTRRSKHQASSPSARRTTAVAVRNTRYRALLAAQNHPSSSIGSEPDLEYQPPLAITDVVVDPVARVRQIAKTAATPPSAQIVPCTWKQKSSPRRPDAEAEAIEQPQPKRRRVMKELKFDSSQPSIQTQGPSGVVNETVFTQASDSTAHSSIPNHVAPAKFGHGLREPVHHDEATPKANDRTVLQTGAPVGEQSHGNVSDVVGTGHSVSVSKSPGQRTDPEVVNQQTSSNSEVIPPNGPASQAPFTAFCVAYPGFAQYDRSGLRPASIGVFVSAVVAIEALLHLRQLPEFLYDDFIRVFCKDYLVYIDEWYSVPREGQPLTAIQWYNENVPEPMYTKKVMNRHNLQDVGRAYPEKYAAARGILSKNAPSNRPSADKSSPVRPEHETSALHPRSGRETPRPKSPVATAFPQPRQSPVRSMGPPPPGQAVKSQDDPRCAARDVPLASEGRSLSPLEPTPKVVSTVRLRSVSAYVEITSQPEERSDNQDRSTGAISVPADVLIKEEELLAPTEQVAPVHDSSQSTSRFETQAFQTQAYTASLGQSEFTPTRSEGFTSQPAATSTARFETRVITSTQGQVNPTMTETQGLETQAPVPTTRTIDDDISRIPETVIKAKTDRRATLGTQVPPSSHVPQPGRDGRANRAKVTAAAVNTKPGSEFGRQLHKPASTTTDSHGNAGRRLHSELVKNITTQAGSTSMTRTGSRSLADDKPGSSAQQPGGVKAYTVSKGGPPISTSNRRTSRTSPGTTSGSAAQRAPTSSRAPLSSKTKAQLFEEYCARMTKAKQGLAATEKAPTSSTRAVSSTKTKAQLFGEYCAWRKATQGSAAPSSATGR</sequence>
<feature type="region of interest" description="Disordered" evidence="1">
    <location>
        <begin position="575"/>
        <end position="650"/>
    </location>
</feature>
<feature type="region of interest" description="Disordered" evidence="1">
    <location>
        <begin position="300"/>
        <end position="324"/>
    </location>
</feature>
<feature type="compositionally biased region" description="Polar residues" evidence="1">
    <location>
        <begin position="419"/>
        <end position="429"/>
    </location>
</feature>
<feature type="compositionally biased region" description="Basic and acidic residues" evidence="1">
    <location>
        <begin position="102"/>
        <end position="113"/>
    </location>
</feature>
<dbReference type="STRING" id="177199.A0A420XYS9"/>
<reference evidence="2 3" key="1">
    <citation type="submission" date="2018-08" db="EMBL/GenBank/DDBJ databases">
        <title>Draft genome of the lignicolous fungus Coniochaeta pulveracea.</title>
        <authorList>
            <person name="Borstlap C.J."/>
            <person name="De Witt R.N."/>
            <person name="Botha A."/>
            <person name="Volschenk H."/>
        </authorList>
    </citation>
    <scope>NUCLEOTIDE SEQUENCE [LARGE SCALE GENOMIC DNA]</scope>
    <source>
        <strain evidence="2 3">CAB683</strain>
    </source>
</reference>
<organism evidence="2 3">
    <name type="scientific">Coniochaeta pulveracea</name>
    <dbReference type="NCBI Taxonomy" id="177199"/>
    <lineage>
        <taxon>Eukaryota</taxon>
        <taxon>Fungi</taxon>
        <taxon>Dikarya</taxon>
        <taxon>Ascomycota</taxon>
        <taxon>Pezizomycotina</taxon>
        <taxon>Sordariomycetes</taxon>
        <taxon>Sordariomycetidae</taxon>
        <taxon>Coniochaetales</taxon>
        <taxon>Coniochaetaceae</taxon>
        <taxon>Coniochaeta</taxon>
    </lineage>
</organism>
<feature type="region of interest" description="Disordered" evidence="1">
    <location>
        <begin position="995"/>
        <end position="1015"/>
    </location>
</feature>
<dbReference type="Proteomes" id="UP000275385">
    <property type="component" value="Unassembled WGS sequence"/>
</dbReference>
<protein>
    <submittedName>
        <fullName evidence="2">Uncharacterized protein</fullName>
    </submittedName>
</protein>
<feature type="compositionally biased region" description="Low complexity" evidence="1">
    <location>
        <begin position="905"/>
        <end position="916"/>
    </location>
</feature>
<feature type="region of interest" description="Disordered" evidence="1">
    <location>
        <begin position="834"/>
        <end position="889"/>
    </location>
</feature>
<dbReference type="AlphaFoldDB" id="A0A420XYS9"/>
<feature type="region of interest" description="Disordered" evidence="1">
    <location>
        <begin position="755"/>
        <end position="775"/>
    </location>
</feature>
<feature type="compositionally biased region" description="Polar residues" evidence="1">
    <location>
        <begin position="579"/>
        <end position="589"/>
    </location>
</feature>
<accession>A0A420XYS9</accession>
<dbReference type="EMBL" id="QVQW01000094">
    <property type="protein sequence ID" value="RKU40690.1"/>
    <property type="molecule type" value="Genomic_DNA"/>
</dbReference>
<feature type="compositionally biased region" description="Polar residues" evidence="1">
    <location>
        <begin position="967"/>
        <end position="978"/>
    </location>
</feature>
<name>A0A420XYS9_9PEZI</name>
<evidence type="ECO:0000313" key="2">
    <source>
        <dbReference type="EMBL" id="RKU40690.1"/>
    </source>
</evidence>
<feature type="compositionally biased region" description="Polar residues" evidence="1">
    <location>
        <begin position="834"/>
        <end position="843"/>
    </location>
</feature>
<evidence type="ECO:0000256" key="1">
    <source>
        <dbReference type="SAM" id="MobiDB-lite"/>
    </source>
</evidence>
<comment type="caution">
    <text evidence="2">The sequence shown here is derived from an EMBL/GenBank/DDBJ whole genome shotgun (WGS) entry which is preliminary data.</text>
</comment>
<feature type="compositionally biased region" description="Basic and acidic residues" evidence="1">
    <location>
        <begin position="594"/>
        <end position="612"/>
    </location>
</feature>
<proteinExistence type="predicted"/>
<gene>
    <name evidence="2" type="ORF">DL546_001084</name>
</gene>
<evidence type="ECO:0000313" key="3">
    <source>
        <dbReference type="Proteomes" id="UP000275385"/>
    </source>
</evidence>
<keyword evidence="3" id="KW-1185">Reference proteome</keyword>
<feature type="region of interest" description="Disordered" evidence="1">
    <location>
        <begin position="401"/>
        <end position="450"/>
    </location>
</feature>
<feature type="compositionally biased region" description="Polar residues" evidence="1">
    <location>
        <begin position="59"/>
        <end position="82"/>
    </location>
</feature>
<feature type="compositionally biased region" description="Low complexity" evidence="1">
    <location>
        <begin position="945"/>
        <end position="962"/>
    </location>
</feature>
<feature type="compositionally biased region" description="Acidic residues" evidence="1">
    <location>
        <begin position="173"/>
        <end position="188"/>
    </location>
</feature>
<feature type="compositionally biased region" description="Polar residues" evidence="1">
    <location>
        <begin position="436"/>
        <end position="445"/>
    </location>
</feature>
<dbReference type="OrthoDB" id="3538943at2759"/>
<feature type="region of interest" description="Disordered" evidence="1">
    <location>
        <begin position="59"/>
        <end position="234"/>
    </location>
</feature>
<feature type="compositionally biased region" description="Polar residues" evidence="1">
    <location>
        <begin position="1004"/>
        <end position="1015"/>
    </location>
</feature>